<dbReference type="OrthoDB" id="9804822at2"/>
<feature type="transmembrane region" description="Helical" evidence="6">
    <location>
        <begin position="76"/>
        <end position="93"/>
    </location>
</feature>
<feature type="transmembrane region" description="Helical" evidence="6">
    <location>
        <begin position="114"/>
        <end position="135"/>
    </location>
</feature>
<evidence type="ECO:0000256" key="2">
    <source>
        <dbReference type="ARBA" id="ARBA00022475"/>
    </source>
</evidence>
<proteinExistence type="predicted"/>
<dbReference type="GO" id="GO:0015171">
    <property type="term" value="F:amino acid transmembrane transporter activity"/>
    <property type="evidence" value="ECO:0007669"/>
    <property type="project" value="TreeGrafter"/>
</dbReference>
<keyword evidence="4 6" id="KW-1133">Transmembrane helix</keyword>
<dbReference type="GO" id="GO:0005886">
    <property type="term" value="C:plasma membrane"/>
    <property type="evidence" value="ECO:0007669"/>
    <property type="project" value="UniProtKB-SubCell"/>
</dbReference>
<reference evidence="7 8" key="1">
    <citation type="submission" date="2018-11" db="EMBL/GenBank/DDBJ databases">
        <title>Mesobaculum littorinae gen. nov., sp. nov., isolated from Littorina scabra that represents a novel genus of the order Rhodobacteraceae.</title>
        <authorList>
            <person name="Li F."/>
        </authorList>
    </citation>
    <scope>NUCLEOTIDE SEQUENCE [LARGE SCALE GENOMIC DNA]</scope>
    <source>
        <strain evidence="7 8">M0103</strain>
    </source>
</reference>
<keyword evidence="8" id="KW-1185">Reference proteome</keyword>
<accession>A0A438AGW2</accession>
<dbReference type="Pfam" id="PF01810">
    <property type="entry name" value="LysE"/>
    <property type="match status" value="1"/>
</dbReference>
<dbReference type="InterPro" id="IPR001123">
    <property type="entry name" value="LeuE-type"/>
</dbReference>
<protein>
    <submittedName>
        <fullName evidence="7">LysE family translocator</fullName>
    </submittedName>
</protein>
<feature type="transmembrane region" description="Helical" evidence="6">
    <location>
        <begin position="12"/>
        <end position="34"/>
    </location>
</feature>
<evidence type="ECO:0000256" key="6">
    <source>
        <dbReference type="SAM" id="Phobius"/>
    </source>
</evidence>
<dbReference type="AlphaFoldDB" id="A0A438AGW2"/>
<dbReference type="PANTHER" id="PTHR30086:SF20">
    <property type="entry name" value="ARGININE EXPORTER PROTEIN ARGO-RELATED"/>
    <property type="match status" value="1"/>
</dbReference>
<comment type="subcellular location">
    <subcellularLocation>
        <location evidence="1">Cell membrane</location>
        <topology evidence="1">Multi-pass membrane protein</topology>
    </subcellularLocation>
</comment>
<evidence type="ECO:0000313" key="7">
    <source>
        <dbReference type="EMBL" id="RVV97939.1"/>
    </source>
</evidence>
<name>A0A438AGW2_9RHOB</name>
<keyword evidence="5 6" id="KW-0472">Membrane</keyword>
<dbReference type="RefSeq" id="WP_127906604.1">
    <property type="nucleotide sequence ID" value="NZ_RQXX01000003.1"/>
</dbReference>
<evidence type="ECO:0000256" key="5">
    <source>
        <dbReference type="ARBA" id="ARBA00023136"/>
    </source>
</evidence>
<feature type="transmembrane region" description="Helical" evidence="6">
    <location>
        <begin position="41"/>
        <end position="64"/>
    </location>
</feature>
<evidence type="ECO:0000256" key="1">
    <source>
        <dbReference type="ARBA" id="ARBA00004651"/>
    </source>
</evidence>
<organism evidence="7 8">
    <name type="scientific">Mesobaculum littorinae</name>
    <dbReference type="NCBI Taxonomy" id="2486419"/>
    <lineage>
        <taxon>Bacteria</taxon>
        <taxon>Pseudomonadati</taxon>
        <taxon>Pseudomonadota</taxon>
        <taxon>Alphaproteobacteria</taxon>
        <taxon>Rhodobacterales</taxon>
        <taxon>Roseobacteraceae</taxon>
        <taxon>Mesobaculum</taxon>
    </lineage>
</organism>
<keyword evidence="2" id="KW-1003">Cell membrane</keyword>
<feature type="transmembrane region" description="Helical" evidence="6">
    <location>
        <begin position="150"/>
        <end position="175"/>
    </location>
</feature>
<gene>
    <name evidence="7" type="ORF">EKE94_10740</name>
</gene>
<evidence type="ECO:0000313" key="8">
    <source>
        <dbReference type="Proteomes" id="UP000285908"/>
    </source>
</evidence>
<evidence type="ECO:0000256" key="4">
    <source>
        <dbReference type="ARBA" id="ARBA00022989"/>
    </source>
</evidence>
<dbReference type="PANTHER" id="PTHR30086">
    <property type="entry name" value="ARGININE EXPORTER PROTEIN ARGO"/>
    <property type="match status" value="1"/>
</dbReference>
<keyword evidence="3 6" id="KW-0812">Transmembrane</keyword>
<dbReference type="EMBL" id="RQXX01000003">
    <property type="protein sequence ID" value="RVV97939.1"/>
    <property type="molecule type" value="Genomic_DNA"/>
</dbReference>
<comment type="caution">
    <text evidence="7">The sequence shown here is derived from an EMBL/GenBank/DDBJ whole genome shotgun (WGS) entry which is preliminary data.</text>
</comment>
<evidence type="ECO:0000256" key="3">
    <source>
        <dbReference type="ARBA" id="ARBA00022692"/>
    </source>
</evidence>
<sequence length="206" mass="21581">MSIGPGEVGLYAFALLLLFLTPGPVWMAVIARALSGGFPAAWPLALGVAVGDALWPLLAVLGVSWLATEFEALSEILKWVAAAVFIWLGIQVIRHADAAIGRDSRLTRPGRWQGFLAGVIVILANPKAILFYMGMLPGFFDLSGLGAPDIAVIVAVSILVPLLGNFCMAACIGRLRAVLTAPRAIRRLNLGSGAMLVAVGCAIPLL</sequence>
<dbReference type="Proteomes" id="UP000285908">
    <property type="component" value="Unassembled WGS sequence"/>
</dbReference>